<reference evidence="1" key="1">
    <citation type="submission" date="2020-04" db="EMBL/GenBank/DDBJ databases">
        <title>Hybrid Assembly of Korean Phytophthora infestans isolates.</title>
        <authorList>
            <person name="Prokchorchik M."/>
            <person name="Lee Y."/>
            <person name="Seo J."/>
            <person name="Cho J.-H."/>
            <person name="Park Y.-E."/>
            <person name="Jang D.-C."/>
            <person name="Im J.-S."/>
            <person name="Choi J.-G."/>
            <person name="Park H.-J."/>
            <person name="Lee G.-B."/>
            <person name="Lee Y.-G."/>
            <person name="Hong S.-Y."/>
            <person name="Cho K."/>
            <person name="Sohn K.H."/>
        </authorList>
    </citation>
    <scope>NUCLEOTIDE SEQUENCE</scope>
    <source>
        <strain evidence="1">KR_1_A1</strain>
    </source>
</reference>
<keyword evidence="2" id="KW-1185">Reference proteome</keyword>
<dbReference type="AlphaFoldDB" id="A0A833RWT5"/>
<protein>
    <submittedName>
        <fullName evidence="1">Uncharacterized protein</fullName>
    </submittedName>
</protein>
<dbReference type="Proteomes" id="UP000602510">
    <property type="component" value="Unassembled WGS sequence"/>
</dbReference>
<dbReference type="EMBL" id="WSZM01000341">
    <property type="protein sequence ID" value="KAF4034857.1"/>
    <property type="molecule type" value="Genomic_DNA"/>
</dbReference>
<organism evidence="1 2">
    <name type="scientific">Phytophthora infestans</name>
    <name type="common">Potato late blight agent</name>
    <name type="synonym">Botrytis infestans</name>
    <dbReference type="NCBI Taxonomy" id="4787"/>
    <lineage>
        <taxon>Eukaryota</taxon>
        <taxon>Sar</taxon>
        <taxon>Stramenopiles</taxon>
        <taxon>Oomycota</taxon>
        <taxon>Peronosporomycetes</taxon>
        <taxon>Peronosporales</taxon>
        <taxon>Peronosporaceae</taxon>
        <taxon>Phytophthora</taxon>
    </lineage>
</organism>
<evidence type="ECO:0000313" key="2">
    <source>
        <dbReference type="Proteomes" id="UP000602510"/>
    </source>
</evidence>
<name>A0A833RWT5_PHYIN</name>
<sequence>MGTSDDPVVTGMQHIRQWACGTSVTINIFSMLNNWPQPDGTWPYTGCVTQLDQQGQEPRHHESADPASYLKSNYTVTTKPGSTEECPALTSPRGSYILAKLKSLLTDGTVKTLGTEYSVTERTSAFDIYSFAFQTQTSGCNGVDKRTGVEIFLNGFTKTARLTKTSKFGYCVSTKPDSIT</sequence>
<evidence type="ECO:0000313" key="1">
    <source>
        <dbReference type="EMBL" id="KAF4034857.1"/>
    </source>
</evidence>
<proteinExistence type="predicted"/>
<comment type="caution">
    <text evidence="1">The sequence shown here is derived from an EMBL/GenBank/DDBJ whole genome shotgun (WGS) entry which is preliminary data.</text>
</comment>
<accession>A0A833RWT5</accession>
<gene>
    <name evidence="1" type="ORF">GN244_ATG13143</name>
</gene>